<name>A0A382DK99_9ZZZZ</name>
<evidence type="ECO:0000256" key="2">
    <source>
        <dbReference type="ARBA" id="ARBA00005025"/>
    </source>
</evidence>
<dbReference type="InterPro" id="IPR039557">
    <property type="entry name" value="AHAS_ACT"/>
</dbReference>
<feature type="domain" description="ACT" evidence="6">
    <location>
        <begin position="21"/>
        <end position="96"/>
    </location>
</feature>
<dbReference type="InterPro" id="IPR027271">
    <property type="entry name" value="Acetolactate_synth/TF_NikR_C"/>
</dbReference>
<organism evidence="7">
    <name type="scientific">marine metagenome</name>
    <dbReference type="NCBI Taxonomy" id="408172"/>
    <lineage>
        <taxon>unclassified sequences</taxon>
        <taxon>metagenomes</taxon>
        <taxon>ecological metagenomes</taxon>
    </lineage>
</organism>
<dbReference type="Gene3D" id="3.30.70.1150">
    <property type="entry name" value="ACT-like. Chain A, domain 2"/>
    <property type="match status" value="1"/>
</dbReference>
<accession>A0A382DK99</accession>
<dbReference type="EMBL" id="UINC01039490">
    <property type="protein sequence ID" value="SVB38047.1"/>
    <property type="molecule type" value="Genomic_DNA"/>
</dbReference>
<proteinExistence type="inferred from homology"/>
<dbReference type="UniPathway" id="UPA00047">
    <property type="reaction ID" value="UER00055"/>
</dbReference>
<dbReference type="InterPro" id="IPR002912">
    <property type="entry name" value="ACT_dom"/>
</dbReference>
<evidence type="ECO:0000256" key="3">
    <source>
        <dbReference type="ARBA" id="ARBA00006341"/>
    </source>
</evidence>
<dbReference type="AlphaFoldDB" id="A0A382DK99"/>
<dbReference type="GO" id="GO:0009097">
    <property type="term" value="P:isoleucine biosynthetic process"/>
    <property type="evidence" value="ECO:0007669"/>
    <property type="project" value="UniProtKB-UniPathway"/>
</dbReference>
<comment type="similarity">
    <text evidence="3">Belongs to the acetolactate synthase small subunit family.</text>
</comment>
<dbReference type="InterPro" id="IPR054480">
    <property type="entry name" value="AHAS_small-like_ACT"/>
</dbReference>
<dbReference type="PANTHER" id="PTHR30239">
    <property type="entry name" value="ACETOLACTATE SYNTHASE SMALL SUBUNIT"/>
    <property type="match status" value="1"/>
</dbReference>
<dbReference type="PANTHER" id="PTHR30239:SF0">
    <property type="entry name" value="ACETOLACTATE SYNTHASE SMALL SUBUNIT 1, CHLOROPLASTIC"/>
    <property type="match status" value="1"/>
</dbReference>
<evidence type="ECO:0000256" key="1">
    <source>
        <dbReference type="ARBA" id="ARBA00004974"/>
    </source>
</evidence>
<evidence type="ECO:0000256" key="5">
    <source>
        <dbReference type="ARBA" id="ARBA00023304"/>
    </source>
</evidence>
<dbReference type="FunFam" id="3.30.70.260:FF:000001">
    <property type="entry name" value="Acetolactate synthase, small subunit"/>
    <property type="match status" value="1"/>
</dbReference>
<dbReference type="Pfam" id="PF22629">
    <property type="entry name" value="ACT_AHAS_ss"/>
    <property type="match status" value="1"/>
</dbReference>
<dbReference type="Gene3D" id="3.30.70.260">
    <property type="match status" value="1"/>
</dbReference>
<sequence>MTISKSAYSVAGKIGKIEGHTIVVWVDNEAGVLARVVGLFSGRGYNIDSLAVAEVDKKNNLSRITIVTSGTPRVIDQIKLQLKKLVPVHKVADFPKDKTLFRELALLKVVSNEQKRKKAQKICKKYNSLILDKTKKSFVVEVAALRKEIDKLINLLQPLGLASISRTGVVAMSKGSEVFGEKK</sequence>
<dbReference type="GO" id="GO:0005829">
    <property type="term" value="C:cytosol"/>
    <property type="evidence" value="ECO:0007669"/>
    <property type="project" value="TreeGrafter"/>
</dbReference>
<comment type="pathway">
    <text evidence="1">Amino-acid biosynthesis; L-isoleucine biosynthesis; L-isoleucine from 2-oxobutanoate: step 1/4.</text>
</comment>
<dbReference type="InterPro" id="IPR004789">
    <property type="entry name" value="Acetalactate_synth_ssu"/>
</dbReference>
<dbReference type="NCBIfam" id="TIGR00119">
    <property type="entry name" value="acolac_sm"/>
    <property type="match status" value="1"/>
</dbReference>
<dbReference type="InterPro" id="IPR045865">
    <property type="entry name" value="ACT-like_dom_sf"/>
</dbReference>
<reference evidence="7" key="1">
    <citation type="submission" date="2018-05" db="EMBL/GenBank/DDBJ databases">
        <authorList>
            <person name="Lanie J.A."/>
            <person name="Ng W.-L."/>
            <person name="Kazmierczak K.M."/>
            <person name="Andrzejewski T.M."/>
            <person name="Davidsen T.M."/>
            <person name="Wayne K.J."/>
            <person name="Tettelin H."/>
            <person name="Glass J.I."/>
            <person name="Rusch D."/>
            <person name="Podicherti R."/>
            <person name="Tsui H.-C.T."/>
            <person name="Winkler M.E."/>
        </authorList>
    </citation>
    <scope>NUCLEOTIDE SEQUENCE</scope>
</reference>
<gene>
    <name evidence="7" type="ORF">METZ01_LOCUS190901</name>
</gene>
<protein>
    <recommendedName>
        <fullName evidence="6">ACT domain-containing protein</fullName>
    </recommendedName>
</protein>
<keyword evidence="5" id="KW-0100">Branched-chain amino acid biosynthesis</keyword>
<dbReference type="InterPro" id="IPR019455">
    <property type="entry name" value="Acetolactate_synth_ssu_C"/>
</dbReference>
<evidence type="ECO:0000313" key="7">
    <source>
        <dbReference type="EMBL" id="SVB38047.1"/>
    </source>
</evidence>
<keyword evidence="4" id="KW-0028">Amino-acid biosynthesis</keyword>
<dbReference type="GO" id="GO:0003984">
    <property type="term" value="F:acetolactate synthase activity"/>
    <property type="evidence" value="ECO:0007669"/>
    <property type="project" value="TreeGrafter"/>
</dbReference>
<evidence type="ECO:0000259" key="6">
    <source>
        <dbReference type="PROSITE" id="PS51671"/>
    </source>
</evidence>
<comment type="pathway">
    <text evidence="2">Amino-acid biosynthesis; L-valine biosynthesis; L-valine from pyruvate: step 1/4.</text>
</comment>
<dbReference type="PROSITE" id="PS51671">
    <property type="entry name" value="ACT"/>
    <property type="match status" value="1"/>
</dbReference>
<dbReference type="SUPFAM" id="SSF55021">
    <property type="entry name" value="ACT-like"/>
    <property type="match status" value="2"/>
</dbReference>
<dbReference type="CDD" id="cd04878">
    <property type="entry name" value="ACT_AHAS"/>
    <property type="match status" value="1"/>
</dbReference>
<dbReference type="NCBIfam" id="NF008864">
    <property type="entry name" value="PRK11895.1"/>
    <property type="match status" value="1"/>
</dbReference>
<evidence type="ECO:0000256" key="4">
    <source>
        <dbReference type="ARBA" id="ARBA00022605"/>
    </source>
</evidence>
<dbReference type="Pfam" id="PF10369">
    <property type="entry name" value="ALS_ss_C"/>
    <property type="match status" value="1"/>
</dbReference>
<dbReference type="UniPathway" id="UPA00049">
    <property type="reaction ID" value="UER00059"/>
</dbReference>
<dbReference type="GO" id="GO:0009099">
    <property type="term" value="P:L-valine biosynthetic process"/>
    <property type="evidence" value="ECO:0007669"/>
    <property type="project" value="UniProtKB-UniPathway"/>
</dbReference>
<dbReference type="GO" id="GO:1990610">
    <property type="term" value="F:acetolactate synthase regulator activity"/>
    <property type="evidence" value="ECO:0007669"/>
    <property type="project" value="InterPro"/>
</dbReference>